<organism evidence="1 2">
    <name type="scientific">Variovorax ginsengisoli</name>
    <dbReference type="NCBI Taxonomy" id="363844"/>
    <lineage>
        <taxon>Bacteria</taxon>
        <taxon>Pseudomonadati</taxon>
        <taxon>Pseudomonadota</taxon>
        <taxon>Betaproteobacteria</taxon>
        <taxon>Burkholderiales</taxon>
        <taxon>Comamonadaceae</taxon>
        <taxon>Variovorax</taxon>
    </lineage>
</organism>
<protein>
    <submittedName>
        <fullName evidence="1">IS66 family insertion sequence element accessory protein TnpB</fullName>
    </submittedName>
</protein>
<evidence type="ECO:0000313" key="1">
    <source>
        <dbReference type="EMBL" id="MDO1537508.1"/>
    </source>
</evidence>
<name>A0ABT8SF06_9BURK</name>
<gene>
    <name evidence="1" type="primary">tnpB</name>
    <name evidence="1" type="ORF">Q2T77_35235</name>
</gene>
<dbReference type="RefSeq" id="WP_301815955.1">
    <property type="nucleotide sequence ID" value="NZ_JAUJZH010000042.1"/>
</dbReference>
<keyword evidence="2" id="KW-1185">Reference proteome</keyword>
<proteinExistence type="predicted"/>
<dbReference type="InterPro" id="IPR023188">
    <property type="entry name" value="DPS_DNA-bd_CS"/>
</dbReference>
<reference evidence="1" key="1">
    <citation type="submission" date="2023-06" db="EMBL/GenBank/DDBJ databases">
        <authorList>
            <person name="Jiang Y."/>
            <person name="Liu Q."/>
        </authorList>
    </citation>
    <scope>NUCLEOTIDE SEQUENCE</scope>
    <source>
        <strain evidence="1">CGMCC 1.12090</strain>
    </source>
</reference>
<evidence type="ECO:0000313" key="2">
    <source>
        <dbReference type="Proteomes" id="UP001169027"/>
    </source>
</evidence>
<comment type="caution">
    <text evidence="1">The sequence shown here is derived from an EMBL/GenBank/DDBJ whole genome shotgun (WGS) entry which is preliminary data.</text>
</comment>
<sequence>MKRLEEDLFIWPDAAAVPTLTVEQLHWLLDGVDLTVVHKHPERFYARVA</sequence>
<dbReference type="Proteomes" id="UP001169027">
    <property type="component" value="Unassembled WGS sequence"/>
</dbReference>
<dbReference type="EMBL" id="JAUKVY010000042">
    <property type="protein sequence ID" value="MDO1537508.1"/>
    <property type="molecule type" value="Genomic_DNA"/>
</dbReference>
<accession>A0ABT8SF06</accession>
<dbReference type="PROSITE" id="PS00818">
    <property type="entry name" value="DPS_1"/>
    <property type="match status" value="1"/>
</dbReference>
<dbReference type="InterPro" id="IPR008878">
    <property type="entry name" value="Transposase_IS66_Orf2"/>
</dbReference>
<dbReference type="Pfam" id="PF05717">
    <property type="entry name" value="TnpB_IS66"/>
    <property type="match status" value="1"/>
</dbReference>